<reference evidence="1" key="1">
    <citation type="submission" date="2021-12" db="EMBL/GenBank/DDBJ databases">
        <authorList>
            <person name="King R."/>
        </authorList>
    </citation>
    <scope>NUCLEOTIDE SEQUENCE</scope>
</reference>
<gene>
    <name evidence="1" type="ORF">MELIAE_LOCUS6221</name>
</gene>
<protein>
    <submittedName>
        <fullName evidence="1">Uncharacterized protein</fullName>
    </submittedName>
</protein>
<accession>A0A9P0B4F6</accession>
<keyword evidence="2" id="KW-1185">Reference proteome</keyword>
<organism evidence="1 2">
    <name type="scientific">Brassicogethes aeneus</name>
    <name type="common">Rape pollen beetle</name>
    <name type="synonym">Meligethes aeneus</name>
    <dbReference type="NCBI Taxonomy" id="1431903"/>
    <lineage>
        <taxon>Eukaryota</taxon>
        <taxon>Metazoa</taxon>
        <taxon>Ecdysozoa</taxon>
        <taxon>Arthropoda</taxon>
        <taxon>Hexapoda</taxon>
        <taxon>Insecta</taxon>
        <taxon>Pterygota</taxon>
        <taxon>Neoptera</taxon>
        <taxon>Endopterygota</taxon>
        <taxon>Coleoptera</taxon>
        <taxon>Polyphaga</taxon>
        <taxon>Cucujiformia</taxon>
        <taxon>Nitidulidae</taxon>
        <taxon>Meligethinae</taxon>
        <taxon>Brassicogethes</taxon>
    </lineage>
</organism>
<sequence length="183" mass="20744">MMFSSPNVRVFSHENSENAISRKPGQNAILRKPFTSIGVNSTPAKSPLHKQNVAGKKMNDKVACSSYHDKVATTKTEEVFVDDYMFSYRSEKDDFNDIWAGYSDEIFPQMVCNDIRNFCGATPKTPEPQNEFDIDSIFFTVSEPVLFIPEQMNASFDKLPEFEDSIESVGTPHIDFDEFNDSV</sequence>
<proteinExistence type="predicted"/>
<dbReference type="OrthoDB" id="6763656at2759"/>
<name>A0A9P0B4F6_BRAAE</name>
<evidence type="ECO:0000313" key="1">
    <source>
        <dbReference type="EMBL" id="CAH0554683.1"/>
    </source>
</evidence>
<dbReference type="EMBL" id="OV121135">
    <property type="protein sequence ID" value="CAH0554683.1"/>
    <property type="molecule type" value="Genomic_DNA"/>
</dbReference>
<evidence type="ECO:0000313" key="2">
    <source>
        <dbReference type="Proteomes" id="UP001154078"/>
    </source>
</evidence>
<dbReference type="AlphaFoldDB" id="A0A9P0B4F6"/>
<dbReference type="Proteomes" id="UP001154078">
    <property type="component" value="Chromosome 4"/>
</dbReference>